<organism evidence="1 2">
    <name type="scientific">Citrus sinensis</name>
    <name type="common">Sweet orange</name>
    <name type="synonym">Citrus aurantium var. sinensis</name>
    <dbReference type="NCBI Taxonomy" id="2711"/>
    <lineage>
        <taxon>Eukaryota</taxon>
        <taxon>Viridiplantae</taxon>
        <taxon>Streptophyta</taxon>
        <taxon>Embryophyta</taxon>
        <taxon>Tracheophyta</taxon>
        <taxon>Spermatophyta</taxon>
        <taxon>Magnoliopsida</taxon>
        <taxon>eudicotyledons</taxon>
        <taxon>Gunneridae</taxon>
        <taxon>Pentapetalae</taxon>
        <taxon>rosids</taxon>
        <taxon>malvids</taxon>
        <taxon>Sapindales</taxon>
        <taxon>Rutaceae</taxon>
        <taxon>Aurantioideae</taxon>
        <taxon>Citrus</taxon>
    </lineage>
</organism>
<protein>
    <submittedName>
        <fullName evidence="1">Dna-binding protein bin4</fullName>
    </submittedName>
</protein>
<evidence type="ECO:0000313" key="2">
    <source>
        <dbReference type="Proteomes" id="UP000829398"/>
    </source>
</evidence>
<dbReference type="Proteomes" id="UP000829398">
    <property type="component" value="Chromosome 9"/>
</dbReference>
<proteinExistence type="predicted"/>
<name>A0ACB8I8J0_CITSI</name>
<dbReference type="EMBL" id="CM039178">
    <property type="protein sequence ID" value="KAH9682807.1"/>
    <property type="molecule type" value="Genomic_DNA"/>
</dbReference>
<comment type="caution">
    <text evidence="1">The sequence shown here is derived from an EMBL/GenBank/DDBJ whole genome shotgun (WGS) entry which is preliminary data.</text>
</comment>
<accession>A0ACB8I8J0</accession>
<gene>
    <name evidence="1" type="ORF">KPL71_027478</name>
</gene>
<evidence type="ECO:0000313" key="1">
    <source>
        <dbReference type="EMBL" id="KAH9682807.1"/>
    </source>
</evidence>
<keyword evidence="1" id="KW-0238">DNA-binding</keyword>
<reference evidence="2" key="1">
    <citation type="journal article" date="2023" name="Hortic. Res.">
        <title>A chromosome-level phased genome enabling allele-level studies in sweet orange: a case study on citrus Huanglongbing tolerance.</title>
        <authorList>
            <person name="Wu B."/>
            <person name="Yu Q."/>
            <person name="Deng Z."/>
            <person name="Duan Y."/>
            <person name="Luo F."/>
            <person name="Gmitter F. Jr."/>
        </authorList>
    </citation>
    <scope>NUCLEOTIDE SEQUENCE [LARGE SCALE GENOMIC DNA]</scope>
    <source>
        <strain evidence="2">cv. Valencia</strain>
    </source>
</reference>
<sequence length="340" mass="37253">MSGSREESPDWLRSFQAPTHSVLTLSSDSDSDSSHNGNGDGGKNIAELTFEKHMEPFAPKSSILASSSDSESCQNSSLLREEKAFQFQEKEMDEDAALTGREEKTSVKKVSKEKSPKKGLKSPKKEKDVINNVKRKGNNDHEDAEEDIAEKRSMLNVSTSTLPLVMSEKLQRTKALVECEGESVDLSGDMGAVGRILVPGTAEGNHEMFLDLKGTIYKTTLVPSRTFCIVSFGHSEAKIEAIMNDFIQLKPQSNVYEAETMVEGTLDGFLFDSEDESDKLAKAMPHQIDQNDGIEEQTNEKTKVKSGPAGKRGTSAGGPPQPPKRARKRTIVSKKAKAKK</sequence>
<keyword evidence="2" id="KW-1185">Reference proteome</keyword>